<feature type="compositionally biased region" description="Polar residues" evidence="11">
    <location>
        <begin position="657"/>
        <end position="671"/>
    </location>
</feature>
<feature type="region of interest" description="Disordered" evidence="11">
    <location>
        <begin position="626"/>
        <end position="645"/>
    </location>
</feature>
<dbReference type="InterPro" id="IPR017441">
    <property type="entry name" value="Protein_kinase_ATP_BS"/>
</dbReference>
<dbReference type="InterPro" id="IPR011009">
    <property type="entry name" value="Kinase-like_dom_sf"/>
</dbReference>
<feature type="compositionally biased region" description="Low complexity" evidence="11">
    <location>
        <begin position="407"/>
        <end position="433"/>
    </location>
</feature>
<feature type="domain" description="Protein kinase" evidence="12">
    <location>
        <begin position="34"/>
        <end position="301"/>
    </location>
</feature>
<evidence type="ECO:0000313" key="13">
    <source>
        <dbReference type="EMBL" id="ANB15080.1"/>
    </source>
</evidence>
<dbReference type="GO" id="GO:0005524">
    <property type="term" value="F:ATP binding"/>
    <property type="evidence" value="ECO:0007669"/>
    <property type="project" value="UniProtKB-UniRule"/>
</dbReference>
<evidence type="ECO:0000256" key="11">
    <source>
        <dbReference type="SAM" id="MobiDB-lite"/>
    </source>
</evidence>
<sequence>MAEEPRVSSRLSNSAKLSNSLSRRVHREIRFGDYILGSTLGQGEFGKVKLGWRKDGKQPEQVAIKLIRKDTVPPRSNRETKVFREINALKILTHPNIVRLEQVIQNDKYIGIVLEYASGGELFDHILTHRYLKESVTCRLFAQLVSGVYYLHSKGIVHRDLKLENLLLDKHKNIIITDFGFANSFRTDGATVDLMSTSCGSPCYAAPELVVSDQKYVGQKVDVWSCGVILYAMLAGYLPFDDDPANPDGDNITQLYKYITSTSLTFPEYIQPQPRDLLRKILVSDPNKRIDLNAVRCHPWLSLHAHFLSVTPEEWDQSYRVNSHQQTSAVPATAATVNESHALSRSQSVQVKSGVSSSMPAPHMPAGAQTYSRPQSMISPSTASPITAVTAAAASGGIAASAGALASSSSAHGHGHSRTSSSVNTSSVSLASAGHTATAGYGHSRRHSVQAGYTKGVTSTSRSQYPGRSGIGASSGASNGNSSPPLSSSSSDEVIASLDIPARPDSRASDTTGGTSSTATTPATVSDLITPISEHDGVIAASKQTTSRLPQTRKPRPTSYQPTMPVPKETIPVLYNIPVSSQPRVGITQGSALPGEISPPEPYVEPKRDSSAVVSSSTTAAAAALSEVTKSSNSESTPTAVVAPSDLATDAIDPISGNDSAVSKSQVSSTLPAEVESKSRPTRTTSVSSKATSASNNITRSESYRSPSVSQDYSTNTSMPSRSHRRGAASISYGADKLFAKLLGQVNSPPSNNVYSNDNSHSNDTSKNNRRYSMIPTGSIPLDETKTDRKRFSFMGFYTPSSSTDHISSKNSKVSNRSDFIITSADMKKEPKVTTKPAPVSGDTAKASPKSSVHSDERKVLEPPAVASLNQRQNRQSGRPSDISKHSTPSTGSNHTKTAIQIETTTKEQPSTARRVVDFFKRRSRIV</sequence>
<accession>A0A161HGX9</accession>
<comment type="catalytic activity">
    <reaction evidence="8">
        <text>L-threonyl-[protein] + ATP = O-phospho-L-threonyl-[protein] + ADP + H(+)</text>
        <dbReference type="Rhea" id="RHEA:46608"/>
        <dbReference type="Rhea" id="RHEA-COMP:11060"/>
        <dbReference type="Rhea" id="RHEA-COMP:11605"/>
        <dbReference type="ChEBI" id="CHEBI:15378"/>
        <dbReference type="ChEBI" id="CHEBI:30013"/>
        <dbReference type="ChEBI" id="CHEBI:30616"/>
        <dbReference type="ChEBI" id="CHEBI:61977"/>
        <dbReference type="ChEBI" id="CHEBI:456216"/>
        <dbReference type="EC" id="2.7.11.1"/>
    </reaction>
</comment>
<feature type="compositionally biased region" description="Polar residues" evidence="11">
    <location>
        <begin position="696"/>
        <end position="721"/>
    </location>
</feature>
<dbReference type="Gene3D" id="1.10.510.10">
    <property type="entry name" value="Transferase(Phosphotransferase) domain 1"/>
    <property type="match status" value="1"/>
</dbReference>
<dbReference type="GO" id="GO:0005737">
    <property type="term" value="C:cytoplasm"/>
    <property type="evidence" value="ECO:0007669"/>
    <property type="project" value="TreeGrafter"/>
</dbReference>
<evidence type="ECO:0000256" key="3">
    <source>
        <dbReference type="ARBA" id="ARBA00022553"/>
    </source>
</evidence>
<dbReference type="SMART" id="SM00220">
    <property type="entry name" value="S_TKc"/>
    <property type="match status" value="1"/>
</dbReference>
<dbReference type="PROSITE" id="PS00107">
    <property type="entry name" value="PROTEIN_KINASE_ATP"/>
    <property type="match status" value="1"/>
</dbReference>
<feature type="compositionally biased region" description="Low complexity" evidence="11">
    <location>
        <begin position="344"/>
        <end position="358"/>
    </location>
</feature>
<feature type="region of interest" description="Disordered" evidence="11">
    <location>
        <begin position="337"/>
        <end position="382"/>
    </location>
</feature>
<evidence type="ECO:0000256" key="7">
    <source>
        <dbReference type="ARBA" id="ARBA00022840"/>
    </source>
</evidence>
<feature type="compositionally biased region" description="Low complexity" evidence="11">
    <location>
        <begin position="749"/>
        <end position="760"/>
    </location>
</feature>
<evidence type="ECO:0000256" key="8">
    <source>
        <dbReference type="ARBA" id="ARBA00047899"/>
    </source>
</evidence>
<feature type="compositionally biased region" description="Polar residues" evidence="11">
    <location>
        <begin position="886"/>
        <end position="911"/>
    </location>
</feature>
<dbReference type="PROSITE" id="PS00108">
    <property type="entry name" value="PROTEIN_KINASE_ST"/>
    <property type="match status" value="1"/>
</dbReference>
<dbReference type="FunFam" id="1.10.510.10:FF:000397">
    <property type="entry name" value="Serine/threonine-protein kinase KIN4"/>
    <property type="match status" value="1"/>
</dbReference>
<evidence type="ECO:0000256" key="1">
    <source>
        <dbReference type="ARBA" id="ARBA00012513"/>
    </source>
</evidence>
<reference evidence="13 14" key="1">
    <citation type="submission" date="2016-02" db="EMBL/GenBank/DDBJ databases">
        <title>Complete genome sequence and transcriptome regulation of the pentose utilising yeast Sugiyamaella lignohabitans.</title>
        <authorList>
            <person name="Bellasio M."/>
            <person name="Peymann A."/>
            <person name="Valli M."/>
            <person name="Sipitzky M."/>
            <person name="Graf A."/>
            <person name="Sauer M."/>
            <person name="Marx H."/>
            <person name="Mattanovich D."/>
        </authorList>
    </citation>
    <scope>NUCLEOTIDE SEQUENCE [LARGE SCALE GENOMIC DNA]</scope>
    <source>
        <strain evidence="13 14">CBS 10342</strain>
    </source>
</reference>
<comment type="catalytic activity">
    <reaction evidence="9">
        <text>L-seryl-[protein] + ATP = O-phospho-L-seryl-[protein] + ADP + H(+)</text>
        <dbReference type="Rhea" id="RHEA:17989"/>
        <dbReference type="Rhea" id="RHEA-COMP:9863"/>
        <dbReference type="Rhea" id="RHEA-COMP:11604"/>
        <dbReference type="ChEBI" id="CHEBI:15378"/>
        <dbReference type="ChEBI" id="CHEBI:29999"/>
        <dbReference type="ChEBI" id="CHEBI:30616"/>
        <dbReference type="ChEBI" id="CHEBI:83421"/>
        <dbReference type="ChEBI" id="CHEBI:456216"/>
        <dbReference type="EC" id="2.7.11.1"/>
    </reaction>
</comment>
<feature type="region of interest" description="Disordered" evidence="11">
    <location>
        <begin position="822"/>
        <end position="911"/>
    </location>
</feature>
<dbReference type="GO" id="GO:0004674">
    <property type="term" value="F:protein serine/threonine kinase activity"/>
    <property type="evidence" value="ECO:0007669"/>
    <property type="project" value="UniProtKB-KW"/>
</dbReference>
<feature type="region of interest" description="Disordered" evidence="11">
    <location>
        <begin position="407"/>
        <end position="525"/>
    </location>
</feature>
<evidence type="ECO:0000256" key="5">
    <source>
        <dbReference type="ARBA" id="ARBA00022741"/>
    </source>
</evidence>
<feature type="compositionally biased region" description="Polar residues" evidence="11">
    <location>
        <begin position="456"/>
        <end position="466"/>
    </location>
</feature>
<dbReference type="EMBL" id="CP014503">
    <property type="protein sequence ID" value="ANB15080.1"/>
    <property type="molecule type" value="Genomic_DNA"/>
</dbReference>
<evidence type="ECO:0000256" key="10">
    <source>
        <dbReference type="PROSITE-ProRule" id="PRU10141"/>
    </source>
</evidence>
<feature type="region of interest" description="Disordered" evidence="11">
    <location>
        <begin position="651"/>
        <end position="728"/>
    </location>
</feature>
<feature type="compositionally biased region" description="Polar residues" evidence="11">
    <location>
        <begin position="369"/>
        <end position="378"/>
    </location>
</feature>
<gene>
    <name evidence="13" type="primary">KIN4</name>
    <name evidence="13" type="ORF">AWJ20_2700</name>
</gene>
<evidence type="ECO:0000313" key="14">
    <source>
        <dbReference type="Proteomes" id="UP000189580"/>
    </source>
</evidence>
<evidence type="ECO:0000256" key="6">
    <source>
        <dbReference type="ARBA" id="ARBA00022777"/>
    </source>
</evidence>
<dbReference type="Proteomes" id="UP000189580">
    <property type="component" value="Chromosome b"/>
</dbReference>
<dbReference type="InterPro" id="IPR000719">
    <property type="entry name" value="Prot_kinase_dom"/>
</dbReference>
<evidence type="ECO:0000256" key="4">
    <source>
        <dbReference type="ARBA" id="ARBA00022679"/>
    </source>
</evidence>
<dbReference type="EC" id="2.7.11.1" evidence="1"/>
<dbReference type="PANTHER" id="PTHR24346:SF110">
    <property type="entry name" value="NON-SPECIFIC SERINE_THREONINE PROTEIN KINASE"/>
    <property type="match status" value="1"/>
</dbReference>
<feature type="compositionally biased region" description="Low complexity" evidence="11">
    <location>
        <begin position="682"/>
        <end position="695"/>
    </location>
</feature>
<keyword evidence="4" id="KW-0808">Transferase</keyword>
<dbReference type="GO" id="GO:0000011">
    <property type="term" value="P:vacuole inheritance"/>
    <property type="evidence" value="ECO:0007669"/>
    <property type="project" value="UniProtKB-ARBA"/>
</dbReference>
<feature type="binding site" evidence="10">
    <location>
        <position position="69"/>
    </location>
    <ligand>
        <name>ATP</name>
        <dbReference type="ChEBI" id="CHEBI:30616"/>
    </ligand>
</feature>
<feature type="region of interest" description="Disordered" evidence="11">
    <location>
        <begin position="537"/>
        <end position="566"/>
    </location>
</feature>
<keyword evidence="6 13" id="KW-0418">Kinase</keyword>
<keyword evidence="3" id="KW-0597">Phosphoprotein</keyword>
<feature type="compositionally biased region" description="Low complexity" evidence="11">
    <location>
        <begin position="471"/>
        <end position="491"/>
    </location>
</feature>
<evidence type="ECO:0000256" key="2">
    <source>
        <dbReference type="ARBA" id="ARBA00022527"/>
    </source>
</evidence>
<dbReference type="Pfam" id="PF00069">
    <property type="entry name" value="Pkinase"/>
    <property type="match status" value="1"/>
</dbReference>
<dbReference type="InterPro" id="IPR008271">
    <property type="entry name" value="Ser/Thr_kinase_AS"/>
</dbReference>
<protein>
    <recommendedName>
        <fullName evidence="1">non-specific serine/threonine protein kinase</fullName>
        <ecNumber evidence="1">2.7.11.1</ecNumber>
    </recommendedName>
</protein>
<keyword evidence="14" id="KW-1185">Reference proteome</keyword>
<feature type="compositionally biased region" description="Polar residues" evidence="11">
    <location>
        <begin position="868"/>
        <end position="879"/>
    </location>
</feature>
<feature type="compositionally biased region" description="Polar residues" evidence="11">
    <location>
        <begin position="630"/>
        <end position="639"/>
    </location>
</feature>
<dbReference type="PROSITE" id="PS50011">
    <property type="entry name" value="PROTEIN_KINASE_DOM"/>
    <property type="match status" value="1"/>
</dbReference>
<dbReference type="OrthoDB" id="193931at2759"/>
<dbReference type="GeneID" id="30034641"/>
<proteinExistence type="predicted"/>
<feature type="region of interest" description="Disordered" evidence="11">
    <location>
        <begin position="586"/>
        <end position="615"/>
    </location>
</feature>
<dbReference type="PANTHER" id="PTHR24346">
    <property type="entry name" value="MAP/MICROTUBULE AFFINITY-REGULATING KINASE"/>
    <property type="match status" value="1"/>
</dbReference>
<dbReference type="GO" id="GO:0045033">
    <property type="term" value="P:peroxisome inheritance"/>
    <property type="evidence" value="ECO:0007669"/>
    <property type="project" value="UniProtKB-ARBA"/>
</dbReference>
<dbReference type="RefSeq" id="XP_018737557.1">
    <property type="nucleotide sequence ID" value="XM_018879663.1"/>
</dbReference>
<keyword evidence="7 10" id="KW-0067">ATP-binding</keyword>
<dbReference type="FunFam" id="3.30.200.20:FF:000042">
    <property type="entry name" value="Aurora kinase A"/>
    <property type="match status" value="1"/>
</dbReference>
<dbReference type="AlphaFoldDB" id="A0A161HGX9"/>
<name>A0A161HGX9_9ASCO</name>
<keyword evidence="5 10" id="KW-0547">Nucleotide-binding</keyword>
<dbReference type="SUPFAM" id="SSF56112">
    <property type="entry name" value="Protein kinase-like (PK-like)"/>
    <property type="match status" value="1"/>
</dbReference>
<evidence type="ECO:0000256" key="9">
    <source>
        <dbReference type="ARBA" id="ARBA00048679"/>
    </source>
</evidence>
<organism evidence="13 14">
    <name type="scientific">Sugiyamaella lignohabitans</name>
    <dbReference type="NCBI Taxonomy" id="796027"/>
    <lineage>
        <taxon>Eukaryota</taxon>
        <taxon>Fungi</taxon>
        <taxon>Dikarya</taxon>
        <taxon>Ascomycota</taxon>
        <taxon>Saccharomycotina</taxon>
        <taxon>Dipodascomycetes</taxon>
        <taxon>Dipodascales</taxon>
        <taxon>Trichomonascaceae</taxon>
        <taxon>Sugiyamaella</taxon>
    </lineage>
</organism>
<feature type="region of interest" description="Disordered" evidence="11">
    <location>
        <begin position="749"/>
        <end position="784"/>
    </location>
</feature>
<dbReference type="GO" id="GO:0035556">
    <property type="term" value="P:intracellular signal transduction"/>
    <property type="evidence" value="ECO:0007669"/>
    <property type="project" value="TreeGrafter"/>
</dbReference>
<evidence type="ECO:0000259" key="12">
    <source>
        <dbReference type="PROSITE" id="PS50011"/>
    </source>
</evidence>
<feature type="compositionally biased region" description="Low complexity" evidence="11">
    <location>
        <begin position="509"/>
        <end position="525"/>
    </location>
</feature>
<dbReference type="KEGG" id="slb:AWJ20_2700"/>
<keyword evidence="2 13" id="KW-0723">Serine/threonine-protein kinase</keyword>